<reference evidence="8" key="1">
    <citation type="submission" date="2017-02" db="EMBL/GenBank/DDBJ databases">
        <authorList>
            <person name="Varghese N."/>
            <person name="Submissions S."/>
        </authorList>
    </citation>
    <scope>NUCLEOTIDE SEQUENCE [LARGE SCALE GENOMIC DNA]</scope>
    <source>
        <strain evidence="8">DSM 22224</strain>
    </source>
</reference>
<evidence type="ECO:0000313" key="7">
    <source>
        <dbReference type="EMBL" id="SJZ76416.1"/>
    </source>
</evidence>
<accession>A0A1T4NBG4</accession>
<proteinExistence type="predicted"/>
<keyword evidence="7" id="KW-0675">Receptor</keyword>
<evidence type="ECO:0000259" key="5">
    <source>
        <dbReference type="Pfam" id="PF07715"/>
    </source>
</evidence>
<dbReference type="InterPro" id="IPR008969">
    <property type="entry name" value="CarboxyPept-like_regulatory"/>
</dbReference>
<evidence type="ECO:0000256" key="3">
    <source>
        <dbReference type="ARBA" id="ARBA00023237"/>
    </source>
</evidence>
<dbReference type="Gene3D" id="2.170.130.10">
    <property type="entry name" value="TonB-dependent receptor, plug domain"/>
    <property type="match status" value="1"/>
</dbReference>
<keyword evidence="8" id="KW-1185">Reference proteome</keyword>
<dbReference type="STRING" id="634771.SAMN04488128_1011514"/>
<keyword evidence="2" id="KW-0472">Membrane</keyword>
<dbReference type="Proteomes" id="UP000190367">
    <property type="component" value="Unassembled WGS sequence"/>
</dbReference>
<dbReference type="OrthoDB" id="905812at2"/>
<dbReference type="EMBL" id="FUWZ01000001">
    <property type="protein sequence ID" value="SJZ76416.1"/>
    <property type="molecule type" value="Genomic_DNA"/>
</dbReference>
<organism evidence="7 8">
    <name type="scientific">Chitinophaga eiseniae</name>
    <dbReference type="NCBI Taxonomy" id="634771"/>
    <lineage>
        <taxon>Bacteria</taxon>
        <taxon>Pseudomonadati</taxon>
        <taxon>Bacteroidota</taxon>
        <taxon>Chitinophagia</taxon>
        <taxon>Chitinophagales</taxon>
        <taxon>Chitinophagaceae</taxon>
        <taxon>Chitinophaga</taxon>
    </lineage>
</organism>
<dbReference type="InterPro" id="IPR012910">
    <property type="entry name" value="Plug_dom"/>
</dbReference>
<sequence length="777" mass="88422">MKPLFLILCCLGIAVPAFSQSYNLKGKITSASTKEAIIGAAVWLQSQTDSTKKFPAAAGPDGSFQLNLPAGSYTLRTWAFNFAAHSRTVVLQQDTDLGNIALTDDVKQLATVQVQGEKSTIELKTDKKVFNVGKDILSKGGNATDILNNVPAVNVDIQGNVSLRDNPNVRILINGKPSMQTQNNGLAQIPAGNIEKIEVITNPSSAYEAQGSAGIINIILKKNAALGFNAALQAGLASPRNNTANLNASYKTQRVNLFTNIGIRDQTLLLLEDLARVNKNPYNLLRQHNRSDLNSNSVNLYLGTDFYLNEQNTLTASYFRTKRNNNDTNDFLYNYFNAHGSADSTISRQEAYREPQIFNELELNYARTFKQPGRKWTTYVQYDFWHDDENQDIRQSGGQPGPLNIITRDIESSKDIYLQSDYKTPFKNGQLEMGIRSQWRAIRSEYSASQNGKLLDGNNNKLFYDEDIYAAYTQYARKWQQLDAQLGLRTELSSIHISDREQTLNKSKQYINLFPTLHLQYSFPHDWSLQASYSRRINRPKFWQLNTFSGLSDQRFLQRGNPNMDPMYTNVAELALLKKTGLLTVNPGIYYQYTTNYFDAVIEPQPDGTFVRTWANMGNEKRYGLDMTTTYSPYGWWRLSWDINWYSYSQRGEYAGKTYSADNTTWFTTIRSGMRFPKIVNIDGSFTYRGRRQEVQVTTAEQYRANIGFSKDFFGDRMSLSFSVNNIFNSNILLQEMDVPAYSLSTRSQREGVIYTGNVVYRFNRKKSQTDRMPEEK</sequence>
<gene>
    <name evidence="7" type="ORF">SAMN04488128_1011514</name>
</gene>
<dbReference type="Pfam" id="PF14905">
    <property type="entry name" value="OMP_b-brl_3"/>
    <property type="match status" value="1"/>
</dbReference>
<dbReference type="InterPro" id="IPR041700">
    <property type="entry name" value="OMP_b-brl_3"/>
</dbReference>
<dbReference type="PANTHER" id="PTHR40980:SF4">
    <property type="entry name" value="TONB-DEPENDENT RECEPTOR-LIKE BETA-BARREL DOMAIN-CONTAINING PROTEIN"/>
    <property type="match status" value="1"/>
</dbReference>
<dbReference type="SUPFAM" id="SSF49464">
    <property type="entry name" value="Carboxypeptidase regulatory domain-like"/>
    <property type="match status" value="1"/>
</dbReference>
<dbReference type="SUPFAM" id="SSF56935">
    <property type="entry name" value="Porins"/>
    <property type="match status" value="1"/>
</dbReference>
<evidence type="ECO:0000256" key="2">
    <source>
        <dbReference type="ARBA" id="ARBA00023136"/>
    </source>
</evidence>
<name>A0A1T4NBG4_9BACT</name>
<feature type="chain" id="PRO_5012820665" evidence="4">
    <location>
        <begin position="20"/>
        <end position="777"/>
    </location>
</feature>
<feature type="domain" description="TonB-dependent receptor plug" evidence="5">
    <location>
        <begin position="140"/>
        <end position="214"/>
    </location>
</feature>
<evidence type="ECO:0000256" key="4">
    <source>
        <dbReference type="SAM" id="SignalP"/>
    </source>
</evidence>
<evidence type="ECO:0000259" key="6">
    <source>
        <dbReference type="Pfam" id="PF14905"/>
    </source>
</evidence>
<dbReference type="Gene3D" id="2.40.170.20">
    <property type="entry name" value="TonB-dependent receptor, beta-barrel domain"/>
    <property type="match status" value="1"/>
</dbReference>
<evidence type="ECO:0000313" key="8">
    <source>
        <dbReference type="Proteomes" id="UP000190367"/>
    </source>
</evidence>
<dbReference type="AlphaFoldDB" id="A0A1T4NBG4"/>
<dbReference type="Gene3D" id="2.60.40.1120">
    <property type="entry name" value="Carboxypeptidase-like, regulatory domain"/>
    <property type="match status" value="1"/>
</dbReference>
<keyword evidence="3" id="KW-0998">Cell outer membrane</keyword>
<dbReference type="InterPro" id="IPR036942">
    <property type="entry name" value="Beta-barrel_TonB_sf"/>
</dbReference>
<feature type="domain" description="Outer membrane protein beta-barrel" evidence="6">
    <location>
        <begin position="367"/>
        <end position="738"/>
    </location>
</feature>
<keyword evidence="4" id="KW-0732">Signal</keyword>
<evidence type="ECO:0000256" key="1">
    <source>
        <dbReference type="ARBA" id="ARBA00004442"/>
    </source>
</evidence>
<dbReference type="GO" id="GO:0009279">
    <property type="term" value="C:cell outer membrane"/>
    <property type="evidence" value="ECO:0007669"/>
    <property type="project" value="UniProtKB-SubCell"/>
</dbReference>
<dbReference type="RefSeq" id="WP_078668113.1">
    <property type="nucleotide sequence ID" value="NZ_FUWZ01000001.1"/>
</dbReference>
<dbReference type="Pfam" id="PF07715">
    <property type="entry name" value="Plug"/>
    <property type="match status" value="1"/>
</dbReference>
<comment type="subcellular location">
    <subcellularLocation>
        <location evidence="1">Cell outer membrane</location>
    </subcellularLocation>
</comment>
<dbReference type="InterPro" id="IPR037066">
    <property type="entry name" value="Plug_dom_sf"/>
</dbReference>
<dbReference type="PANTHER" id="PTHR40980">
    <property type="entry name" value="PLUG DOMAIN-CONTAINING PROTEIN"/>
    <property type="match status" value="1"/>
</dbReference>
<feature type="signal peptide" evidence="4">
    <location>
        <begin position="1"/>
        <end position="19"/>
    </location>
</feature>
<protein>
    <submittedName>
        <fullName evidence="7">Outer membrane receptor proteins, mostly Fe transport</fullName>
    </submittedName>
</protein>
<dbReference type="Pfam" id="PF13620">
    <property type="entry name" value="CarboxypepD_reg"/>
    <property type="match status" value="1"/>
</dbReference>